<sequence length="574" mass="61703">MKEKGFFVVSADLPLNAERYILERDSKAFRDLLSRTLKIGTMEFVEAWTSPEGSQVVRLVTSPDFGAWVPKALQSQASFQKLEFHDVRSWTCGRAHDPVAGRRRWVGLCLALFGAAVGSTPSHPPPLPPQIIEYAPSDLARPPYSLSVCTESPMLGHKLDIRLRLTVAPTGPDACRQTLEGRIRVGIFGLGRIVEGIVKDQLAATYRRLPSIVGAWCTYRQKCLAAGEGWRLLAGRPQVGMGVPWMEAASDSGQTSPRPTWEGRRPGPTPATPSTPDASVHSASVTPAATEYMDAREGESESFSSPKPRTADAPRPACLYSGAAAGAPPPETTTGMEGPKLSTLPRWVRTWVDALGFSSERVSPRSKRGQGSAEFEQAEWSNSARAESWDRHDIWTSGPLPPALSRGPSRVAQSMGSMVVESFNTASVSLLLGLTGAGILKIEPNASQGSRSNPAQHSSTYRGHRSAGDDRPPEAQSALAFAKAGELLDNFLERASGEPLDATGLVRGTHRRTTSHGGTLLPSKLGEASLDEQRVPGQLHASAAKQPAEGQGRKARQQRRFLSLCCRAPTPASA</sequence>
<dbReference type="EMBL" id="GDKF01007917">
    <property type="protein sequence ID" value="JAT70705.1"/>
    <property type="molecule type" value="Transcribed_RNA"/>
</dbReference>
<feature type="region of interest" description="Disordered" evidence="1">
    <location>
        <begin position="360"/>
        <end position="386"/>
    </location>
</feature>
<feature type="region of interest" description="Disordered" evidence="1">
    <location>
        <begin position="247"/>
        <end position="341"/>
    </location>
</feature>
<dbReference type="AlphaFoldDB" id="A0A1D1ZVB9"/>
<accession>A0A1D1ZVB9</accession>
<feature type="region of interest" description="Disordered" evidence="1">
    <location>
        <begin position="444"/>
        <end position="476"/>
    </location>
</feature>
<evidence type="ECO:0000313" key="2">
    <source>
        <dbReference type="EMBL" id="JAT70705.1"/>
    </source>
</evidence>
<evidence type="ECO:0000256" key="1">
    <source>
        <dbReference type="SAM" id="MobiDB-lite"/>
    </source>
</evidence>
<name>A0A1D1ZVB9_AUXPR</name>
<organism evidence="2">
    <name type="scientific">Auxenochlorella protothecoides</name>
    <name type="common">Green microalga</name>
    <name type="synonym">Chlorella protothecoides</name>
    <dbReference type="NCBI Taxonomy" id="3075"/>
    <lineage>
        <taxon>Eukaryota</taxon>
        <taxon>Viridiplantae</taxon>
        <taxon>Chlorophyta</taxon>
        <taxon>core chlorophytes</taxon>
        <taxon>Trebouxiophyceae</taxon>
        <taxon>Chlorellales</taxon>
        <taxon>Chlorellaceae</taxon>
        <taxon>Auxenochlorella</taxon>
    </lineage>
</organism>
<protein>
    <submittedName>
        <fullName evidence="2">Uncharacterized protein</fullName>
    </submittedName>
</protein>
<proteinExistence type="predicted"/>
<reference evidence="2" key="1">
    <citation type="submission" date="2015-08" db="EMBL/GenBank/DDBJ databases">
        <authorList>
            <person name="Babu N.S."/>
            <person name="Beckwith C.J."/>
            <person name="Beseler K.G."/>
            <person name="Brison A."/>
            <person name="Carone J.V."/>
            <person name="Caskin T.P."/>
            <person name="Diamond M."/>
            <person name="Durham M.E."/>
            <person name="Foxe J.M."/>
            <person name="Go M."/>
            <person name="Henderson B.A."/>
            <person name="Jones I.B."/>
            <person name="McGettigan J.A."/>
            <person name="Micheletti S.J."/>
            <person name="Nasrallah M.E."/>
            <person name="Ortiz D."/>
            <person name="Piller C.R."/>
            <person name="Privatt S.R."/>
            <person name="Schneider S.L."/>
            <person name="Sharp S."/>
            <person name="Smith T.C."/>
            <person name="Stanton J.D."/>
            <person name="Ullery H.E."/>
            <person name="Wilson R.J."/>
            <person name="Serrano M.G."/>
            <person name="Buck G."/>
            <person name="Lee V."/>
            <person name="Wang Y."/>
            <person name="Carvalho R."/>
            <person name="Voegtly L."/>
            <person name="Shi R."/>
            <person name="Duckworth R."/>
            <person name="Johnson A."/>
            <person name="Loviza R."/>
            <person name="Walstead R."/>
            <person name="Shah Z."/>
            <person name="Kiflezghi M."/>
            <person name="Wade K."/>
            <person name="Ball S.L."/>
            <person name="Bradley K.W."/>
            <person name="Asai D.J."/>
            <person name="Bowman C.A."/>
            <person name="Russell D.A."/>
            <person name="Pope W.H."/>
            <person name="Jacobs-Sera D."/>
            <person name="Hendrix R.W."/>
            <person name="Hatfull G.F."/>
        </authorList>
    </citation>
    <scope>NUCLEOTIDE SEQUENCE</scope>
</reference>
<gene>
    <name evidence="2" type="ORF">g.30294</name>
</gene>
<feature type="region of interest" description="Disordered" evidence="1">
    <location>
        <begin position="534"/>
        <end position="558"/>
    </location>
</feature>
<feature type="compositionally biased region" description="Polar residues" evidence="1">
    <location>
        <begin position="445"/>
        <end position="461"/>
    </location>
</feature>
<feature type="compositionally biased region" description="Low complexity" evidence="1">
    <location>
        <begin position="322"/>
        <end position="339"/>
    </location>
</feature>